<dbReference type="InterPro" id="IPR027417">
    <property type="entry name" value="P-loop_NTPase"/>
</dbReference>
<dbReference type="InterPro" id="IPR050678">
    <property type="entry name" value="DNA_Partitioning_ATPase"/>
</dbReference>
<dbReference type="Gene3D" id="3.40.50.300">
    <property type="entry name" value="P-loop containing nucleotide triphosphate hydrolases"/>
    <property type="match status" value="1"/>
</dbReference>
<accession>A0A1E7YYB3</accession>
<dbReference type="InterPro" id="IPR002586">
    <property type="entry name" value="CobQ/CobB/MinD/ParA_Nub-bd_dom"/>
</dbReference>
<dbReference type="Proteomes" id="UP000175707">
    <property type="component" value="Unassembled WGS sequence"/>
</dbReference>
<gene>
    <name evidence="2" type="ORF">BAE30_04610</name>
</gene>
<name>A0A1E7YYB3_9PROT</name>
<evidence type="ECO:0000259" key="1">
    <source>
        <dbReference type="Pfam" id="PF01656"/>
    </source>
</evidence>
<dbReference type="PIRSF" id="PIRSF009320">
    <property type="entry name" value="Nuc_binding_HP_1000"/>
    <property type="match status" value="1"/>
</dbReference>
<evidence type="ECO:0000313" key="3">
    <source>
        <dbReference type="Proteomes" id="UP000175707"/>
    </source>
</evidence>
<dbReference type="EMBL" id="LZYH01000372">
    <property type="protein sequence ID" value="OFC61527.1"/>
    <property type="molecule type" value="Genomic_DNA"/>
</dbReference>
<dbReference type="PANTHER" id="PTHR13696">
    <property type="entry name" value="P-LOOP CONTAINING NUCLEOSIDE TRIPHOSPHATE HYDROLASE"/>
    <property type="match status" value="1"/>
</dbReference>
<sequence>MIVGLLNQKGGVGKTTLSVNLAASLARTGARVLLIDADPQGSSLDWAAARQGAPLFSVVGLPRPTVHKEIGQIGHGYDHIIIDGPPRVTDLARSAIMAADVVLIPVQPSPYDIWAADEVVKLIDEARVYKDHLKAAFVVNRKIANTAIGRDVGEALAAYPVLVLTASITQRVAFAEAAAQGLAVHEIDKEGPAAAEIEAVAAELMEFAR</sequence>
<organism evidence="2 3">
    <name type="scientific">Acidithiobacillus caldus</name>
    <dbReference type="NCBI Taxonomy" id="33059"/>
    <lineage>
        <taxon>Bacteria</taxon>
        <taxon>Pseudomonadati</taxon>
        <taxon>Pseudomonadota</taxon>
        <taxon>Acidithiobacillia</taxon>
        <taxon>Acidithiobacillales</taxon>
        <taxon>Acidithiobacillaceae</taxon>
        <taxon>Acidithiobacillus</taxon>
    </lineage>
</organism>
<dbReference type="NCBIfam" id="NF041546">
    <property type="entry name" value="ParA_partition"/>
    <property type="match status" value="1"/>
</dbReference>
<proteinExistence type="predicted"/>
<comment type="caution">
    <text evidence="2">The sequence shown here is derived from an EMBL/GenBank/DDBJ whole genome shotgun (WGS) entry which is preliminary data.</text>
</comment>
<feature type="domain" description="CobQ/CobB/MinD/ParA nucleotide binding" evidence="1">
    <location>
        <begin position="6"/>
        <end position="182"/>
    </location>
</feature>
<protein>
    <submittedName>
        <fullName evidence="2">Cobyrinic acid a,c-diamide synthase</fullName>
    </submittedName>
</protein>
<dbReference type="AlphaFoldDB" id="A0A1E7YYB3"/>
<dbReference type="CDD" id="cd02042">
    <property type="entry name" value="ParAB_family"/>
    <property type="match status" value="1"/>
</dbReference>
<dbReference type="InterPro" id="IPR048089">
    <property type="entry name" value="McdA"/>
</dbReference>
<reference evidence="2 3" key="1">
    <citation type="submission" date="2016-06" db="EMBL/GenBank/DDBJ databases">
        <title>Gene turnover analysis identifies the evolutionary adaptation of the extremophile Acidithiobacillus caldus.</title>
        <authorList>
            <person name="Zhang X."/>
        </authorList>
    </citation>
    <scope>NUCLEOTIDE SEQUENCE [LARGE SCALE GENOMIC DNA]</scope>
    <source>
        <strain evidence="2 3">S1</strain>
    </source>
</reference>
<evidence type="ECO:0000313" key="2">
    <source>
        <dbReference type="EMBL" id="OFC61527.1"/>
    </source>
</evidence>
<dbReference type="PANTHER" id="PTHR13696:SF96">
    <property type="entry name" value="COBQ_COBB_MIND_PARA NUCLEOTIDE BINDING DOMAIN-CONTAINING PROTEIN"/>
    <property type="match status" value="1"/>
</dbReference>
<dbReference type="SUPFAM" id="SSF52540">
    <property type="entry name" value="P-loop containing nucleoside triphosphate hydrolases"/>
    <property type="match status" value="1"/>
</dbReference>
<dbReference type="Pfam" id="PF01656">
    <property type="entry name" value="CbiA"/>
    <property type="match status" value="1"/>
</dbReference>